<organism evidence="2">
    <name type="scientific">Sesamum latifolium</name>
    <dbReference type="NCBI Taxonomy" id="2727402"/>
    <lineage>
        <taxon>Eukaryota</taxon>
        <taxon>Viridiplantae</taxon>
        <taxon>Streptophyta</taxon>
        <taxon>Embryophyta</taxon>
        <taxon>Tracheophyta</taxon>
        <taxon>Spermatophyta</taxon>
        <taxon>Magnoliopsida</taxon>
        <taxon>eudicotyledons</taxon>
        <taxon>Gunneridae</taxon>
        <taxon>Pentapetalae</taxon>
        <taxon>asterids</taxon>
        <taxon>lamiids</taxon>
        <taxon>Lamiales</taxon>
        <taxon>Pedaliaceae</taxon>
        <taxon>Sesamum</taxon>
    </lineage>
</organism>
<proteinExistence type="predicted"/>
<dbReference type="InterPro" id="IPR013103">
    <property type="entry name" value="RVT_2"/>
</dbReference>
<protein>
    <submittedName>
        <fullName evidence="2">Retrovirus-related Pol polyprotein from transposon RE2</fullName>
    </submittedName>
</protein>
<feature type="domain" description="Reverse transcriptase Ty1/copia-type" evidence="1">
    <location>
        <begin position="125"/>
        <end position="184"/>
    </location>
</feature>
<dbReference type="InterPro" id="IPR043502">
    <property type="entry name" value="DNA/RNA_pol_sf"/>
</dbReference>
<dbReference type="AlphaFoldDB" id="A0AAW2WGI4"/>
<accession>A0AAW2WGI4</accession>
<dbReference type="SUPFAM" id="SSF56672">
    <property type="entry name" value="DNA/RNA polymerases"/>
    <property type="match status" value="1"/>
</dbReference>
<sequence length="190" mass="21403">MAMDEEMSAFISQGTWELVEVPPNTNVVAYLWVFTLKFQADGTLDRYKAHLIGNGFTQTYGVYYFETFSHVALLNSSRIIFLAINLNWPMYQTDIKNNFLYGDLIETVYMKQPPGYVAQGEKQHMIIQPKGSGTVVLAVYIDDILITGSDVVGIEEAKTHPGKHFITKDLGRPMYFLGIEIAHSKHGSLS</sequence>
<dbReference type="Pfam" id="PF07727">
    <property type="entry name" value="RVT_2"/>
    <property type="match status" value="2"/>
</dbReference>
<reference evidence="2" key="2">
    <citation type="journal article" date="2024" name="Plant">
        <title>Genomic evolution and insights into agronomic trait innovations of Sesamum species.</title>
        <authorList>
            <person name="Miao H."/>
            <person name="Wang L."/>
            <person name="Qu L."/>
            <person name="Liu H."/>
            <person name="Sun Y."/>
            <person name="Le M."/>
            <person name="Wang Q."/>
            <person name="Wei S."/>
            <person name="Zheng Y."/>
            <person name="Lin W."/>
            <person name="Duan Y."/>
            <person name="Cao H."/>
            <person name="Xiong S."/>
            <person name="Wang X."/>
            <person name="Wei L."/>
            <person name="Li C."/>
            <person name="Ma Q."/>
            <person name="Ju M."/>
            <person name="Zhao R."/>
            <person name="Li G."/>
            <person name="Mu C."/>
            <person name="Tian Q."/>
            <person name="Mei H."/>
            <person name="Zhang T."/>
            <person name="Gao T."/>
            <person name="Zhang H."/>
        </authorList>
    </citation>
    <scope>NUCLEOTIDE SEQUENCE</scope>
    <source>
        <strain evidence="2">KEN1</strain>
    </source>
</reference>
<name>A0AAW2WGI4_9LAMI</name>
<evidence type="ECO:0000259" key="1">
    <source>
        <dbReference type="Pfam" id="PF07727"/>
    </source>
</evidence>
<evidence type="ECO:0000313" key="2">
    <source>
        <dbReference type="EMBL" id="KAL0440316.1"/>
    </source>
</evidence>
<gene>
    <name evidence="2" type="ORF">Slati_2514600</name>
</gene>
<comment type="caution">
    <text evidence="2">The sequence shown here is derived from an EMBL/GenBank/DDBJ whole genome shotgun (WGS) entry which is preliminary data.</text>
</comment>
<reference evidence="2" key="1">
    <citation type="submission" date="2020-06" db="EMBL/GenBank/DDBJ databases">
        <authorList>
            <person name="Li T."/>
            <person name="Hu X."/>
            <person name="Zhang T."/>
            <person name="Song X."/>
            <person name="Zhang H."/>
            <person name="Dai N."/>
            <person name="Sheng W."/>
            <person name="Hou X."/>
            <person name="Wei L."/>
        </authorList>
    </citation>
    <scope>NUCLEOTIDE SEQUENCE</scope>
    <source>
        <strain evidence="2">KEN1</strain>
        <tissue evidence="2">Leaf</tissue>
    </source>
</reference>
<feature type="domain" description="Reverse transcriptase Ty1/copia-type" evidence="1">
    <location>
        <begin position="15"/>
        <end position="124"/>
    </location>
</feature>
<dbReference type="EMBL" id="JACGWN010000008">
    <property type="protein sequence ID" value="KAL0440316.1"/>
    <property type="molecule type" value="Genomic_DNA"/>
</dbReference>